<dbReference type="AlphaFoldDB" id="A0A8J5M401"/>
<comment type="caution">
    <text evidence="1">The sequence shown here is derived from an EMBL/GenBank/DDBJ whole genome shotgun (WGS) entry which is preliminary data.</text>
</comment>
<sequence length="163" mass="18038">MERGRPDCKTDCDERDARGGVNVTVEEIVRAKPTKKPFQLPTANQIVVLENVGVTLGKVEKLLQSTTVSEQRGLRLSGVLTSPHRALSRRVMYELTRDEVTKGAPLCGVCGAAVSTAWNALGDDLDTRIRHKALELGIPIEDDELRAVASRVKERYNEELRTD</sequence>
<name>A0A8J5M401_9STRA</name>
<accession>A0A8J5M401</accession>
<evidence type="ECO:0000313" key="2">
    <source>
        <dbReference type="Proteomes" id="UP000709295"/>
    </source>
</evidence>
<dbReference type="EMBL" id="JAENGY010001143">
    <property type="protein sequence ID" value="KAG6952052.1"/>
    <property type="molecule type" value="Genomic_DNA"/>
</dbReference>
<keyword evidence="2" id="KW-1185">Reference proteome</keyword>
<evidence type="ECO:0000313" key="1">
    <source>
        <dbReference type="EMBL" id="KAG6952052.1"/>
    </source>
</evidence>
<proteinExistence type="predicted"/>
<organism evidence="1 2">
    <name type="scientific">Phytophthora aleatoria</name>
    <dbReference type="NCBI Taxonomy" id="2496075"/>
    <lineage>
        <taxon>Eukaryota</taxon>
        <taxon>Sar</taxon>
        <taxon>Stramenopiles</taxon>
        <taxon>Oomycota</taxon>
        <taxon>Peronosporomycetes</taxon>
        <taxon>Peronosporales</taxon>
        <taxon>Peronosporaceae</taxon>
        <taxon>Phytophthora</taxon>
    </lineage>
</organism>
<protein>
    <submittedName>
        <fullName evidence="1">Uncharacterized protein</fullName>
    </submittedName>
</protein>
<gene>
    <name evidence="1" type="ORF">JG688_00013447</name>
</gene>
<reference evidence="1" key="1">
    <citation type="submission" date="2021-01" db="EMBL/GenBank/DDBJ databases">
        <title>Phytophthora aleatoria, a newly-described species from Pinus radiata is distinct from Phytophthora cactorum isolates based on comparative genomics.</title>
        <authorList>
            <person name="Mcdougal R."/>
            <person name="Panda P."/>
            <person name="Williams N."/>
            <person name="Studholme D.J."/>
        </authorList>
    </citation>
    <scope>NUCLEOTIDE SEQUENCE</scope>
    <source>
        <strain evidence="1">NZFS 4037</strain>
    </source>
</reference>
<dbReference type="Proteomes" id="UP000709295">
    <property type="component" value="Unassembled WGS sequence"/>
</dbReference>